<dbReference type="Pfam" id="PF19649">
    <property type="entry name" value="DUF6152"/>
    <property type="match status" value="1"/>
</dbReference>
<dbReference type="Proteomes" id="UP000004931">
    <property type="component" value="Unassembled WGS sequence"/>
</dbReference>
<proteinExistence type="predicted"/>
<keyword evidence="2" id="KW-0732">Signal</keyword>
<dbReference type="STRING" id="247633.GP2143_17801"/>
<dbReference type="AlphaFoldDB" id="A0YAI0"/>
<dbReference type="eggNOG" id="ENOG50336T0">
    <property type="taxonomic scope" value="Bacteria"/>
</dbReference>
<evidence type="ECO:0000313" key="4">
    <source>
        <dbReference type="Proteomes" id="UP000004931"/>
    </source>
</evidence>
<dbReference type="EMBL" id="AAVT01000001">
    <property type="protein sequence ID" value="EAW33134.1"/>
    <property type="molecule type" value="Genomic_DNA"/>
</dbReference>
<keyword evidence="4" id="KW-1185">Reference proteome</keyword>
<feature type="region of interest" description="Disordered" evidence="1">
    <location>
        <begin position="121"/>
        <end position="142"/>
    </location>
</feature>
<organism evidence="3 4">
    <name type="scientific">marine gamma proteobacterium HTCC2143</name>
    <dbReference type="NCBI Taxonomy" id="247633"/>
    <lineage>
        <taxon>Bacteria</taxon>
        <taxon>Pseudomonadati</taxon>
        <taxon>Pseudomonadota</taxon>
        <taxon>Gammaproteobacteria</taxon>
        <taxon>Cellvibrionales</taxon>
        <taxon>Spongiibacteraceae</taxon>
        <taxon>BD1-7 clade</taxon>
    </lineage>
</organism>
<comment type="caution">
    <text evidence="3">The sequence shown here is derived from an EMBL/GenBank/DDBJ whole genome shotgun (WGS) entry which is preliminary data.</text>
</comment>
<feature type="chain" id="PRO_5002630635" evidence="2">
    <location>
        <begin position="23"/>
        <end position="142"/>
    </location>
</feature>
<accession>A0YAI0</accession>
<evidence type="ECO:0000256" key="1">
    <source>
        <dbReference type="SAM" id="MobiDB-lite"/>
    </source>
</evidence>
<dbReference type="OrthoDB" id="6896283at2"/>
<evidence type="ECO:0000256" key="2">
    <source>
        <dbReference type="SAM" id="SignalP"/>
    </source>
</evidence>
<evidence type="ECO:0000313" key="3">
    <source>
        <dbReference type="EMBL" id="EAW33134.1"/>
    </source>
</evidence>
<reference evidence="3 4" key="1">
    <citation type="journal article" date="2010" name="J. Bacteriol.">
        <title>Genome sequence of the oligotrophic marine Gammaproteobacterium HTCC2143, isolated from the Oregon Coast.</title>
        <authorList>
            <person name="Oh H.M."/>
            <person name="Kang I."/>
            <person name="Ferriera S."/>
            <person name="Giovannoni S.J."/>
            <person name="Cho J.C."/>
        </authorList>
    </citation>
    <scope>NUCLEOTIDE SEQUENCE [LARGE SCALE GENOMIC DNA]</scope>
    <source>
        <strain evidence="3 4">HTCC2143</strain>
    </source>
</reference>
<feature type="signal peptide" evidence="2">
    <location>
        <begin position="1"/>
        <end position="22"/>
    </location>
</feature>
<gene>
    <name evidence="3" type="ORF">GP2143_17801</name>
</gene>
<protein>
    <submittedName>
        <fullName evidence="3">Uncharacterized protein</fullName>
    </submittedName>
</protein>
<dbReference type="InterPro" id="IPR046150">
    <property type="entry name" value="DUF6152"/>
</dbReference>
<name>A0YAI0_9GAMM</name>
<sequence length="142" mass="15522">MKLFRPLLAVGVIATAYFSAQAIGHHAFSAEFDPNRPLILKGPVTKVEWVNPHSWIHLEHTNESGEKEQWMVEGGTPNTLLRRGVNKRTIKPGTFIVVDGYQSKDRSQRANGRNITLADGKKLFMGSSGTGAPVDGADPTGR</sequence>